<accession>A0A3Q3K4U3</accession>
<dbReference type="InterPro" id="IPR016579">
    <property type="entry name" value="Synaptogyrin"/>
</dbReference>
<feature type="domain" description="MARVEL" evidence="7">
    <location>
        <begin position="14"/>
        <end position="92"/>
    </location>
</feature>
<evidence type="ECO:0000313" key="9">
    <source>
        <dbReference type="Proteomes" id="UP000261600"/>
    </source>
</evidence>
<evidence type="ECO:0000256" key="5">
    <source>
        <dbReference type="ARBA" id="ARBA00023136"/>
    </source>
</evidence>
<reference evidence="8" key="1">
    <citation type="submission" date="2025-08" db="UniProtKB">
        <authorList>
            <consortium name="Ensembl"/>
        </authorList>
    </citation>
    <scope>IDENTIFICATION</scope>
</reference>
<name>A0A3Q3K4U3_MONAL</name>
<comment type="subcellular location">
    <subcellularLocation>
        <location evidence="1">Membrane</location>
        <topology evidence="1">Multi-pass membrane protein</topology>
    </subcellularLocation>
</comment>
<dbReference type="Proteomes" id="UP000261600">
    <property type="component" value="Unplaced"/>
</dbReference>
<feature type="transmembrane region" description="Helical" evidence="6">
    <location>
        <begin position="12"/>
        <end position="30"/>
    </location>
</feature>
<keyword evidence="4 6" id="KW-1133">Transmembrane helix</keyword>
<dbReference type="AlphaFoldDB" id="A0A3Q3K4U3"/>
<evidence type="ECO:0000256" key="4">
    <source>
        <dbReference type="ARBA" id="ARBA00022989"/>
    </source>
</evidence>
<dbReference type="PANTHER" id="PTHR10838:SF7">
    <property type="entry name" value="SYNAPTOGYRIN-1"/>
    <property type="match status" value="1"/>
</dbReference>
<evidence type="ECO:0000256" key="3">
    <source>
        <dbReference type="ARBA" id="ARBA00022692"/>
    </source>
</evidence>
<evidence type="ECO:0000256" key="6">
    <source>
        <dbReference type="SAM" id="Phobius"/>
    </source>
</evidence>
<dbReference type="STRING" id="43700.ENSMALP00000023197"/>
<keyword evidence="5 6" id="KW-0472">Membrane</keyword>
<protein>
    <recommendedName>
        <fullName evidence="7">MARVEL domain-containing protein</fullName>
    </recommendedName>
</protein>
<keyword evidence="3 6" id="KW-0812">Transmembrane</keyword>
<proteinExistence type="inferred from homology"/>
<dbReference type="InterPro" id="IPR008253">
    <property type="entry name" value="Marvel"/>
</dbReference>
<organism evidence="8 9">
    <name type="scientific">Monopterus albus</name>
    <name type="common">Swamp eel</name>
    <dbReference type="NCBI Taxonomy" id="43700"/>
    <lineage>
        <taxon>Eukaryota</taxon>
        <taxon>Metazoa</taxon>
        <taxon>Chordata</taxon>
        <taxon>Craniata</taxon>
        <taxon>Vertebrata</taxon>
        <taxon>Euteleostomi</taxon>
        <taxon>Actinopterygii</taxon>
        <taxon>Neopterygii</taxon>
        <taxon>Teleostei</taxon>
        <taxon>Neoteleostei</taxon>
        <taxon>Acanthomorphata</taxon>
        <taxon>Anabantaria</taxon>
        <taxon>Synbranchiformes</taxon>
        <taxon>Synbranchidae</taxon>
        <taxon>Monopterus</taxon>
    </lineage>
</organism>
<dbReference type="Ensembl" id="ENSMALT00000023641.1">
    <property type="protein sequence ID" value="ENSMALP00000023197.1"/>
    <property type="gene ID" value="ENSMALG00000016175.1"/>
</dbReference>
<comment type="similarity">
    <text evidence="2">Belongs to the synaptogyrin family.</text>
</comment>
<dbReference type="PANTHER" id="PTHR10838">
    <property type="entry name" value="SYNAPTOGYRIN"/>
    <property type="match status" value="1"/>
</dbReference>
<keyword evidence="9" id="KW-1185">Reference proteome</keyword>
<sequence>MAQHSQSAFKQPITLFSIVVLGCIANKGYINRSNEVEEYCIFNCNQNAYNYGVTMGVLCFFSSAAFLVLDAYFLQISGMKDRKKAIIADIGVSGETLPLLDLSWFCVNG</sequence>
<evidence type="ECO:0000256" key="1">
    <source>
        <dbReference type="ARBA" id="ARBA00004141"/>
    </source>
</evidence>
<feature type="transmembrane region" description="Helical" evidence="6">
    <location>
        <begin position="50"/>
        <end position="74"/>
    </location>
</feature>
<evidence type="ECO:0000313" key="8">
    <source>
        <dbReference type="Ensembl" id="ENSMALP00000023197.1"/>
    </source>
</evidence>
<dbReference type="GO" id="GO:0031594">
    <property type="term" value="C:neuromuscular junction"/>
    <property type="evidence" value="ECO:0007669"/>
    <property type="project" value="TreeGrafter"/>
</dbReference>
<dbReference type="Pfam" id="PF01284">
    <property type="entry name" value="MARVEL"/>
    <property type="match status" value="1"/>
</dbReference>
<reference evidence="8" key="2">
    <citation type="submission" date="2025-09" db="UniProtKB">
        <authorList>
            <consortium name="Ensembl"/>
        </authorList>
    </citation>
    <scope>IDENTIFICATION</scope>
</reference>
<evidence type="ECO:0000259" key="7">
    <source>
        <dbReference type="Pfam" id="PF01284"/>
    </source>
</evidence>
<dbReference type="GO" id="GO:0030672">
    <property type="term" value="C:synaptic vesicle membrane"/>
    <property type="evidence" value="ECO:0007669"/>
    <property type="project" value="TreeGrafter"/>
</dbReference>
<evidence type="ECO:0000256" key="2">
    <source>
        <dbReference type="ARBA" id="ARBA00010252"/>
    </source>
</evidence>